<dbReference type="AlphaFoldDB" id="A0A560LI36"/>
<keyword evidence="4" id="KW-1185">Reference proteome</keyword>
<feature type="domain" description="Spore coat protein U/FanG" evidence="2">
    <location>
        <begin position="39"/>
        <end position="180"/>
    </location>
</feature>
<name>A0A560LI36_9BRAD</name>
<comment type="caution">
    <text evidence="3">The sequence shown here is derived from an EMBL/GenBank/DDBJ whole genome shotgun (WGS) entry which is preliminary data.</text>
</comment>
<evidence type="ECO:0000259" key="2">
    <source>
        <dbReference type="Pfam" id="PF05229"/>
    </source>
</evidence>
<dbReference type="PANTHER" id="PTHR37089">
    <property type="entry name" value="PROTEIN U-RELATED"/>
    <property type="match status" value="1"/>
</dbReference>
<keyword evidence="3" id="KW-0946">Virion</keyword>
<organism evidence="3 4">
    <name type="scientific">Bradyrhizobium macuxiense</name>
    <dbReference type="NCBI Taxonomy" id="1755647"/>
    <lineage>
        <taxon>Bacteria</taxon>
        <taxon>Pseudomonadati</taxon>
        <taxon>Pseudomonadota</taxon>
        <taxon>Alphaproteobacteria</taxon>
        <taxon>Hyphomicrobiales</taxon>
        <taxon>Nitrobacteraceae</taxon>
        <taxon>Bradyrhizobium</taxon>
    </lineage>
</organism>
<keyword evidence="3" id="KW-0167">Capsid protein</keyword>
<dbReference type="Pfam" id="PF05229">
    <property type="entry name" value="SCPU"/>
    <property type="match status" value="1"/>
</dbReference>
<protein>
    <submittedName>
        <fullName evidence="3">Spore coat protein U-like protein</fullName>
    </submittedName>
</protein>
<dbReference type="SMART" id="SM00972">
    <property type="entry name" value="SCPU"/>
    <property type="match status" value="1"/>
</dbReference>
<feature type="chain" id="PRO_5021930377" evidence="1">
    <location>
        <begin position="36"/>
        <end position="183"/>
    </location>
</feature>
<dbReference type="PROSITE" id="PS51257">
    <property type="entry name" value="PROKAR_LIPOPROTEIN"/>
    <property type="match status" value="1"/>
</dbReference>
<evidence type="ECO:0000256" key="1">
    <source>
        <dbReference type="SAM" id="SignalP"/>
    </source>
</evidence>
<dbReference type="OrthoDB" id="7478692at2"/>
<accession>A0A560LI36</accession>
<dbReference type="Proteomes" id="UP000321304">
    <property type="component" value="Unassembled WGS sequence"/>
</dbReference>
<dbReference type="InterPro" id="IPR053167">
    <property type="entry name" value="Spore_coat_component"/>
</dbReference>
<evidence type="ECO:0000313" key="3">
    <source>
        <dbReference type="EMBL" id="TWB94922.1"/>
    </source>
</evidence>
<feature type="signal peptide" evidence="1">
    <location>
        <begin position="1"/>
        <end position="35"/>
    </location>
</feature>
<dbReference type="InterPro" id="IPR007893">
    <property type="entry name" value="Spore_coat_U/FanG"/>
</dbReference>
<dbReference type="EMBL" id="VITY01000009">
    <property type="protein sequence ID" value="TWB94922.1"/>
    <property type="molecule type" value="Genomic_DNA"/>
</dbReference>
<reference evidence="3 4" key="1">
    <citation type="submission" date="2019-06" db="EMBL/GenBank/DDBJ databases">
        <title>Genomic Encyclopedia of Type Strains, Phase IV (KMG-V): Genome sequencing to study the core and pangenomes of soil and plant-associated prokaryotes.</title>
        <authorList>
            <person name="Whitman W."/>
        </authorList>
    </citation>
    <scope>NUCLEOTIDE SEQUENCE [LARGE SCALE GENOMIC DNA]</scope>
    <source>
        <strain evidence="3 4">BR 10355</strain>
    </source>
</reference>
<dbReference type="RefSeq" id="WP_146989312.1">
    <property type="nucleotide sequence ID" value="NZ_VITY01000009.1"/>
</dbReference>
<proteinExistence type="predicted"/>
<gene>
    <name evidence="3" type="ORF">FBZ93_109362</name>
</gene>
<sequence length="183" mass="18673">MRYNGGKRQVGQAARIRAVVLFVALAFGCQSSAQAGTSTANLTVQITITASCTINAATLNFGSVSGTTLATTLQSGSTTVSVTCTNGSPYSIAMDNGANPSGSQRRMANAGNFISYNLFTDAAHTNPWTTATSSTTCTTTNGCFLGTGNGSAQTINIYGDVPATGTAPNTGTYTDTVVMTITY</sequence>
<evidence type="ECO:0000313" key="4">
    <source>
        <dbReference type="Proteomes" id="UP000321304"/>
    </source>
</evidence>
<keyword evidence="1" id="KW-0732">Signal</keyword>